<dbReference type="AlphaFoldDB" id="A0A1G1Y0H8"/>
<organism evidence="1 2">
    <name type="scientific">Candidatus Buchananbacteria bacterium RIFCSPHIGHO2_01_FULL_46_12</name>
    <dbReference type="NCBI Taxonomy" id="1797536"/>
    <lineage>
        <taxon>Bacteria</taxon>
        <taxon>Candidatus Buchananiibacteriota</taxon>
    </lineage>
</organism>
<dbReference type="Proteomes" id="UP000178432">
    <property type="component" value="Unassembled WGS sequence"/>
</dbReference>
<protein>
    <submittedName>
        <fullName evidence="1">Uncharacterized protein</fullName>
    </submittedName>
</protein>
<evidence type="ECO:0000313" key="1">
    <source>
        <dbReference type="EMBL" id="OGY45721.1"/>
    </source>
</evidence>
<gene>
    <name evidence="1" type="ORF">A2663_02750</name>
</gene>
<proteinExistence type="predicted"/>
<dbReference type="EMBL" id="MHIF01000073">
    <property type="protein sequence ID" value="OGY45721.1"/>
    <property type="molecule type" value="Genomic_DNA"/>
</dbReference>
<evidence type="ECO:0000313" key="2">
    <source>
        <dbReference type="Proteomes" id="UP000178432"/>
    </source>
</evidence>
<reference evidence="1 2" key="1">
    <citation type="journal article" date="2016" name="Nat. Commun.">
        <title>Thousands of microbial genomes shed light on interconnected biogeochemical processes in an aquifer system.</title>
        <authorList>
            <person name="Anantharaman K."/>
            <person name="Brown C.T."/>
            <person name="Hug L.A."/>
            <person name="Sharon I."/>
            <person name="Castelle C.J."/>
            <person name="Probst A.J."/>
            <person name="Thomas B.C."/>
            <person name="Singh A."/>
            <person name="Wilkins M.J."/>
            <person name="Karaoz U."/>
            <person name="Brodie E.L."/>
            <person name="Williams K.H."/>
            <person name="Hubbard S.S."/>
            <person name="Banfield J.F."/>
        </authorList>
    </citation>
    <scope>NUCLEOTIDE SEQUENCE [LARGE SCALE GENOMIC DNA]</scope>
</reference>
<accession>A0A1G1Y0H8</accession>
<name>A0A1G1Y0H8_9BACT</name>
<comment type="caution">
    <text evidence="1">The sequence shown here is derived from an EMBL/GenBank/DDBJ whole genome shotgun (WGS) entry which is preliminary data.</text>
</comment>
<sequence length="344" mass="39924">MEKKGGRRLSGNIRIMIRLLSAKALFPDELVEKLRNNPDYNCRGADDKFIKLRLQTLRHHKILSRLGGCYFIKGAMADPEIQDSMRAKKPRLNQPNGKTEKSRSLRSIIYELLLEEPLPLNWLAIRTENHPDYDGRYKGKKLRQVVNWLLNEKENRERFFERESERKKFSVWRLKANSSPPPKGFHRYSPPRQNELYRIMRTKSVINGWLYLDLCEEVSRPDSGYCIKPGSSKKLVVAALGQVLKRGSKEGYFESIPAEGKLKRWRAKWQGLPRVPSRPGDFKDLAIKIMDDLIFPLSLDNLLQAVRQHGHLFGYIVNELPGPFLRNSIVRVIAGTKHAERIRS</sequence>